<evidence type="ECO:0000313" key="7">
    <source>
        <dbReference type="EMBL" id="KYQ92324.1"/>
    </source>
</evidence>
<feature type="domain" description="MACPF" evidence="5">
    <location>
        <begin position="545"/>
        <end position="881"/>
    </location>
</feature>
<organism evidence="7 8">
    <name type="scientific">Tieghemostelium lacteum</name>
    <name type="common">Slime mold</name>
    <name type="synonym">Dictyostelium lacteum</name>
    <dbReference type="NCBI Taxonomy" id="361077"/>
    <lineage>
        <taxon>Eukaryota</taxon>
        <taxon>Amoebozoa</taxon>
        <taxon>Evosea</taxon>
        <taxon>Eumycetozoa</taxon>
        <taxon>Dictyostelia</taxon>
        <taxon>Dictyosteliales</taxon>
        <taxon>Raperosteliaceae</taxon>
        <taxon>Tieghemostelium</taxon>
    </lineage>
</organism>
<accession>A0A151ZEK7</accession>
<keyword evidence="8" id="KW-1185">Reference proteome</keyword>
<dbReference type="PANTHER" id="PTHR45742">
    <property type="entry name" value="COMPLEMENT COMPONENT C6"/>
    <property type="match status" value="1"/>
</dbReference>
<dbReference type="InterPro" id="IPR011050">
    <property type="entry name" value="Pectin_lyase_fold/virulence"/>
</dbReference>
<proteinExistence type="predicted"/>
<evidence type="ECO:0000256" key="2">
    <source>
        <dbReference type="ARBA" id="ARBA00022525"/>
    </source>
</evidence>
<reference evidence="7 8" key="1">
    <citation type="submission" date="2015-12" db="EMBL/GenBank/DDBJ databases">
        <title>Dictyostelia acquired genes for synthesis and detection of signals that induce cell-type specialization by lateral gene transfer from prokaryotes.</title>
        <authorList>
            <person name="Gloeckner G."/>
            <person name="Schaap P."/>
        </authorList>
    </citation>
    <scope>NUCLEOTIDE SEQUENCE [LARGE SCALE GENOMIC DNA]</scope>
    <source>
        <strain evidence="7 8">TK</strain>
    </source>
</reference>
<dbReference type="InterPro" id="IPR037524">
    <property type="entry name" value="PA14/GLEYA"/>
</dbReference>
<dbReference type="SUPFAM" id="SSF51126">
    <property type="entry name" value="Pectin lyase-like"/>
    <property type="match status" value="1"/>
</dbReference>
<comment type="caution">
    <text evidence="7">The sequence shown here is derived from an EMBL/GenBank/DDBJ whole genome shotgun (WGS) entry which is preliminary data.</text>
</comment>
<dbReference type="PROSITE" id="PS51412">
    <property type="entry name" value="MACPF_2"/>
    <property type="match status" value="1"/>
</dbReference>
<dbReference type="SMART" id="SM00457">
    <property type="entry name" value="MACPF"/>
    <property type="match status" value="1"/>
</dbReference>
<evidence type="ECO:0000256" key="4">
    <source>
        <dbReference type="ARBA" id="ARBA00023157"/>
    </source>
</evidence>
<dbReference type="PANTHER" id="PTHR45742:SF8">
    <property type="entry name" value="FLOCCULATION PROTEIN FLO11"/>
    <property type="match status" value="1"/>
</dbReference>
<keyword evidence="2" id="KW-0964">Secreted</keyword>
<dbReference type="GO" id="GO:0005576">
    <property type="term" value="C:extracellular region"/>
    <property type="evidence" value="ECO:0007669"/>
    <property type="project" value="UniProtKB-SubCell"/>
</dbReference>
<dbReference type="PROSITE" id="PS51820">
    <property type="entry name" value="PA14"/>
    <property type="match status" value="1"/>
</dbReference>
<evidence type="ECO:0000256" key="3">
    <source>
        <dbReference type="ARBA" id="ARBA00022852"/>
    </source>
</evidence>
<dbReference type="Pfam" id="PF01823">
    <property type="entry name" value="MACPF"/>
    <property type="match status" value="1"/>
</dbReference>
<comment type="subcellular location">
    <subcellularLocation>
        <location evidence="1">Secreted</location>
    </subcellularLocation>
</comment>
<dbReference type="OrthoDB" id="21110at2759"/>
<dbReference type="AlphaFoldDB" id="A0A151ZEK7"/>
<dbReference type="InParanoid" id="A0A151ZEK7"/>
<keyword evidence="4" id="KW-1015">Disulfide bond</keyword>
<dbReference type="EMBL" id="LODT01000029">
    <property type="protein sequence ID" value="KYQ92324.1"/>
    <property type="molecule type" value="Genomic_DNA"/>
</dbReference>
<gene>
    <name evidence="7" type="ORF">DLAC_06287</name>
</gene>
<evidence type="ECO:0008006" key="9">
    <source>
        <dbReference type="Google" id="ProtNLM"/>
    </source>
</evidence>
<evidence type="ECO:0000259" key="5">
    <source>
        <dbReference type="PROSITE" id="PS51412"/>
    </source>
</evidence>
<dbReference type="GO" id="GO:0031640">
    <property type="term" value="P:killing of cells of another organism"/>
    <property type="evidence" value="ECO:0007669"/>
    <property type="project" value="UniProtKB-KW"/>
</dbReference>
<sequence>MFFLKKHKTGRNIYVDSSSTCKSKCGSKTYPYQSISEGINAINTCYPNVIDWLFGSDSDFSDFDDWMDLEDSFGQYAYTNSSFSNDKTYNIIVKPGIYKGKNNKGISVSNLPINIISLEGSSRTIIDCEGVSKFVDVSNSLFQMNGFTVMNCRGNRGGAISLVQSLSVFNDLVFLNNSASYGGSIYLSYKGLSMTNVQFKSNWAWDKGGSIYFEYASLSLQSTTFSCSSVSPSKDSISCISSSASFDNPSLTGVGVSCDSSCEFGSDDQVNYCSTVQVCSGGPDGGNGGDLCLVEPIKPKCNNNSICDILEESCLGCESDCPSCNFNGMRLISYQGCNPSKLTDSCIYNIQAITTPFVEFFMKNVPICPVAGNMFGYFTVPESSVYEFQLIGSNIGAFLQINGRTVVNSMFHHTEFYSTFKVQLDHTQIHNLNITFASFSSLDRNMTLNWRSKETNPFELMKNTYFSKNICGDKILDPLEKQGKPYYCPRDTQEFKDAYCGDGICQEEFPNLCIIDCYDQITPDCPGQNAPTKLDKDYPTHELVGTLLNNQYLYRLPGLEHLMHGFDIYTGEGKVSNLFSFSFCENDSISVIQDTYRGLVYTIPKDLFATFHPSCRYEATSNEFKSSSEIASSMSESHSMQASAEIGGGPKFIQVAAKSTFAKEKSVESARSINTISSGSLFKTDAKCLVSKVQLHKYTFHPNFLKSISQVEDELQMLDIINEYGTHFYKSVSLGGKLTQITVISEETKEEFSSSEMKDSLALSFSASVSAPILKVSGSYYKSQDNEVSTTTQKSFNTKTVKTSVITYGGAPGAYSSDESGSISSFGAWASSLDQLPVPIDYQLGAIGNIIPKTWTTRNGTQILNLWLKAEAKYYETLPVLPSSLSKEASYRVTWFYDTNRTDVSQTLRWCQSTISIKGNDATSIPTKLTLMENRRGYYAPIKWVEGVSTANKSPVVFSFLGSPYEIINSITTEITCNGTSVLSNPHQWIKTSKIYIFDNKGVYKFLPSGSSSTLTPIDDFQGLLIFQINFKQSGIFTESHKMEITFNGVISKFSMLLQPSDFPNNLYSGIYNIEKEIEIPTSIGDITSVAFNAVSDQRDIEYYDESTADPTPFIDITDFYLSQKVCVNQNEIETPTYPCPSDFQLRRKLKTGQNVLSIGIAYNQNKLVLK</sequence>
<name>A0A151ZEK7_TIELA</name>
<dbReference type="InterPro" id="IPR020864">
    <property type="entry name" value="MACPF"/>
</dbReference>
<feature type="domain" description="PA14" evidence="6">
    <location>
        <begin position="324"/>
        <end position="465"/>
    </location>
</feature>
<protein>
    <recommendedName>
        <fullName evidence="9">MACPF domain-containing protein</fullName>
    </recommendedName>
</protein>
<evidence type="ECO:0000256" key="1">
    <source>
        <dbReference type="ARBA" id="ARBA00004613"/>
    </source>
</evidence>
<evidence type="ECO:0000259" key="6">
    <source>
        <dbReference type="PROSITE" id="PS51820"/>
    </source>
</evidence>
<dbReference type="Proteomes" id="UP000076078">
    <property type="component" value="Unassembled WGS sequence"/>
</dbReference>
<keyword evidence="3" id="KW-0204">Cytolysis</keyword>
<evidence type="ECO:0000313" key="8">
    <source>
        <dbReference type="Proteomes" id="UP000076078"/>
    </source>
</evidence>